<evidence type="ECO:0000313" key="3">
    <source>
        <dbReference type="Proteomes" id="UP000588051"/>
    </source>
</evidence>
<dbReference type="AlphaFoldDB" id="A0A850QR59"/>
<dbReference type="SUPFAM" id="SSF55718">
    <property type="entry name" value="SCP-like"/>
    <property type="match status" value="1"/>
</dbReference>
<keyword evidence="3" id="KW-1185">Reference proteome</keyword>
<sequence length="98" mass="10198">MDLQACTEAIRTKVGNDSGLNSTLKFDCGSDGVVFVDALTAPNSVSNDNQDAACTITISLENLGALLTGQLNPMNGFMMGKLKVAGDMGVAMRLQTVV</sequence>
<dbReference type="RefSeq" id="WP_176804823.1">
    <property type="nucleotide sequence ID" value="NZ_JABXYJ010000012.1"/>
</dbReference>
<name>A0A850QR59_9BURK</name>
<dbReference type="EMBL" id="JABXYJ010000012">
    <property type="protein sequence ID" value="NVO79290.1"/>
    <property type="molecule type" value="Genomic_DNA"/>
</dbReference>
<organism evidence="2 3">
    <name type="scientific">Undibacterium oligocarboniphilum</name>
    <dbReference type="NCBI Taxonomy" id="666702"/>
    <lineage>
        <taxon>Bacteria</taxon>
        <taxon>Pseudomonadati</taxon>
        <taxon>Pseudomonadota</taxon>
        <taxon>Betaproteobacteria</taxon>
        <taxon>Burkholderiales</taxon>
        <taxon>Oxalobacteraceae</taxon>
        <taxon>Undibacterium</taxon>
    </lineage>
</organism>
<proteinExistence type="predicted"/>
<dbReference type="InterPro" id="IPR036527">
    <property type="entry name" value="SCP2_sterol-bd_dom_sf"/>
</dbReference>
<comment type="caution">
    <text evidence="2">The sequence shown here is derived from an EMBL/GenBank/DDBJ whole genome shotgun (WGS) entry which is preliminary data.</text>
</comment>
<accession>A0A850QR59</accession>
<feature type="domain" description="SCP2" evidence="1">
    <location>
        <begin position="20"/>
        <end position="97"/>
    </location>
</feature>
<evidence type="ECO:0000259" key="1">
    <source>
        <dbReference type="Pfam" id="PF02036"/>
    </source>
</evidence>
<dbReference type="Gene3D" id="3.30.1050.10">
    <property type="entry name" value="SCP2 sterol-binding domain"/>
    <property type="match status" value="1"/>
</dbReference>
<reference evidence="2 3" key="1">
    <citation type="submission" date="2020-06" db="EMBL/GenBank/DDBJ databases">
        <authorList>
            <person name="Qiu C."/>
            <person name="Liu Z."/>
        </authorList>
    </citation>
    <scope>NUCLEOTIDE SEQUENCE [LARGE SCALE GENOMIC DNA]</scope>
    <source>
        <strain evidence="2 3">EM 1</strain>
    </source>
</reference>
<protein>
    <submittedName>
        <fullName evidence="2">SCP2 sterol-binding domain-containing protein</fullName>
    </submittedName>
</protein>
<dbReference type="InterPro" id="IPR003033">
    <property type="entry name" value="SCP2_sterol-bd_dom"/>
</dbReference>
<gene>
    <name evidence="2" type="ORF">HV832_15835</name>
</gene>
<evidence type="ECO:0000313" key="2">
    <source>
        <dbReference type="EMBL" id="NVO79290.1"/>
    </source>
</evidence>
<dbReference type="Pfam" id="PF02036">
    <property type="entry name" value="SCP2"/>
    <property type="match status" value="1"/>
</dbReference>
<dbReference type="Proteomes" id="UP000588051">
    <property type="component" value="Unassembled WGS sequence"/>
</dbReference>